<dbReference type="GeneID" id="94837343"/>
<protein>
    <submittedName>
        <fullName evidence="1">Uncharacterized protein</fullName>
    </submittedName>
</protein>
<evidence type="ECO:0000313" key="1">
    <source>
        <dbReference type="EMBL" id="OHT08824.1"/>
    </source>
</evidence>
<dbReference type="AlphaFoldDB" id="A0A1J4KD10"/>
<dbReference type="VEuPathDB" id="TrichDB:TRFO_22586"/>
<organism evidence="1 2">
    <name type="scientific">Tritrichomonas foetus</name>
    <dbReference type="NCBI Taxonomy" id="1144522"/>
    <lineage>
        <taxon>Eukaryota</taxon>
        <taxon>Metamonada</taxon>
        <taxon>Parabasalia</taxon>
        <taxon>Tritrichomonadida</taxon>
        <taxon>Tritrichomonadidae</taxon>
        <taxon>Tritrichomonas</taxon>
    </lineage>
</organism>
<dbReference type="Proteomes" id="UP000179807">
    <property type="component" value="Unassembled WGS sequence"/>
</dbReference>
<evidence type="ECO:0000313" key="2">
    <source>
        <dbReference type="Proteomes" id="UP000179807"/>
    </source>
</evidence>
<comment type="caution">
    <text evidence="1">The sequence shown here is derived from an EMBL/GenBank/DDBJ whole genome shotgun (WGS) entry which is preliminary data.</text>
</comment>
<proteinExistence type="predicted"/>
<dbReference type="SUPFAM" id="SSF48371">
    <property type="entry name" value="ARM repeat"/>
    <property type="match status" value="1"/>
</dbReference>
<dbReference type="InterPro" id="IPR016024">
    <property type="entry name" value="ARM-type_fold"/>
</dbReference>
<reference evidence="1" key="1">
    <citation type="submission" date="2016-10" db="EMBL/GenBank/DDBJ databases">
        <authorList>
            <person name="Benchimol M."/>
            <person name="Almeida L.G."/>
            <person name="Vasconcelos A.T."/>
            <person name="Perreira-Neves A."/>
            <person name="Rosa I.A."/>
            <person name="Tasca T."/>
            <person name="Bogo M.R."/>
            <person name="de Souza W."/>
        </authorList>
    </citation>
    <scope>NUCLEOTIDE SEQUENCE [LARGE SCALE GENOMIC DNA]</scope>
    <source>
        <strain evidence="1">K</strain>
    </source>
</reference>
<name>A0A1J4KD10_9EUKA</name>
<gene>
    <name evidence="1" type="ORF">TRFO_22586</name>
</gene>
<accession>A0A1J4KD10</accession>
<sequence>MNLNHKPDLIDNYGRIKFDIHNHIDRDLSINKEEDASMYDPIHPHDLKSLKKDSIMIRSNYLTKNEKKLYLHLVNFNNTINRVKIDDPEDINVRKLIPLLIDLSMSPMFNIHVVSLSILATLTYMFKDIVDELITNKFYESINMNLQEPFFNEQRHVFRWIYNFISTHPEMSQDLLEKVTVEQIYETAIEYIASTSDDYAQNLFYTISTVPNLTYKQAKKCIQFFYYFISIPNKKGKKFALLGIHSIISNQNYPQDKRKQFIEMIGIEHLVAQYIMQDEISRKQGFAIALFGDLIALGYFNHLYLIPKILQLSSDQSLTKWYKEILFCTIKTILFYCDQDTIMDIWRTGYIHHLIKEKETADFSLNIEISFCYTSFINKIVQSELINFINKESFDIINSISYTDNHHLMISLVNAIIRLINFAEENNLTNALYDSILNADCFIAFEDTLSREAVPVELATALQEKLDKLK</sequence>
<dbReference type="EMBL" id="MLAK01000657">
    <property type="protein sequence ID" value="OHT08824.1"/>
    <property type="molecule type" value="Genomic_DNA"/>
</dbReference>
<dbReference type="RefSeq" id="XP_068361960.1">
    <property type="nucleotide sequence ID" value="XM_068502639.1"/>
</dbReference>
<keyword evidence="2" id="KW-1185">Reference proteome</keyword>